<dbReference type="Pfam" id="PF10354">
    <property type="entry name" value="BMT5-like"/>
    <property type="match status" value="1"/>
</dbReference>
<dbReference type="InParanoid" id="B7FQN3"/>
<name>B7FQN3_PHATC</name>
<keyword evidence="1" id="KW-0479">Metal-binding</keyword>
<keyword evidence="4" id="KW-1185">Reference proteome</keyword>
<evidence type="ECO:0000313" key="4">
    <source>
        <dbReference type="Proteomes" id="UP000000759"/>
    </source>
</evidence>
<dbReference type="Proteomes" id="UP000000759">
    <property type="component" value="Chromosome 1"/>
</dbReference>
<proteinExistence type="predicted"/>
<dbReference type="KEGG" id="pti:PHATRDRAFT_43110"/>
<dbReference type="RefSeq" id="XP_002176899.1">
    <property type="nucleotide sequence ID" value="XM_002176863.1"/>
</dbReference>
<sequence length="402" mass="46073">MENDKSGPANLASTTAPESEGLVFLTLGDGDFSFSLDFAKWLATNKTFGDQNGSLQLIATVIDSLEEIKQKYKNASFLLKKLEKFCELSRLTATTCFNVNAVDAYDQNANALKGFGGADRVIFNHPHLGTESATLHFHFLCHLFHTVKETWMKSGGLFHLTLAAGQYSRWKCEQAAERHGMVVLDRCDFQPPHVSEPYYHFRRHQSGKSFANRTAGKSETITYARRYDREKLCASSWQPCWYDESIKKIERTEMKCPHCDKMFLEERSVKNHVMAKHPHDKKRRRDGAVFSCLQCEPCRIFENQRALDDHTQAKHQAVHLDLLPDWSNITKDTSTCDTQTSCEICDMVLDPKLDSSAHHIQVFTPVNLAQAIRLAERFKCVYCCKSFQEQRALRQHENFCRD</sequence>
<dbReference type="InterPro" id="IPR019446">
    <property type="entry name" value="BMT5-like"/>
</dbReference>
<dbReference type="OrthoDB" id="273345at2759"/>
<dbReference type="HOGENOM" id="CLU_024172_0_0_1"/>
<dbReference type="PANTHER" id="PTHR11538">
    <property type="entry name" value="PHENYLALANYL-TRNA SYNTHETASE"/>
    <property type="match status" value="1"/>
</dbReference>
<dbReference type="OMA" id="FHQVTLH"/>
<dbReference type="GeneID" id="7196885"/>
<keyword evidence="1" id="KW-0862">Zinc</keyword>
<dbReference type="PROSITE" id="PS00028">
    <property type="entry name" value="ZINC_FINGER_C2H2_1"/>
    <property type="match status" value="1"/>
</dbReference>
<accession>B7FQN3</accession>
<dbReference type="GO" id="GO:0070475">
    <property type="term" value="P:rRNA base methylation"/>
    <property type="evidence" value="ECO:0007669"/>
    <property type="project" value="InterPro"/>
</dbReference>
<dbReference type="InterPro" id="IPR013087">
    <property type="entry name" value="Znf_C2H2_type"/>
</dbReference>
<protein>
    <recommendedName>
        <fullName evidence="2">C2H2-type domain-containing protein</fullName>
    </recommendedName>
</protein>
<dbReference type="eggNOG" id="ENOG502SEW9">
    <property type="taxonomic scope" value="Eukaryota"/>
</dbReference>
<keyword evidence="1" id="KW-0863">Zinc-finger</keyword>
<gene>
    <name evidence="3" type="ORF">PHATRDRAFT_43110</name>
</gene>
<dbReference type="PANTHER" id="PTHR11538:SF26">
    <property type="entry name" value="FERREDOXIN-FOLD ANTICODON-BINDING DOMAIN-CONTAINING PROTEIN 1"/>
    <property type="match status" value="1"/>
</dbReference>
<dbReference type="PaxDb" id="2850-Phatr43110"/>
<evidence type="ECO:0000259" key="2">
    <source>
        <dbReference type="PROSITE" id="PS50157"/>
    </source>
</evidence>
<reference evidence="3 4" key="1">
    <citation type="journal article" date="2008" name="Nature">
        <title>The Phaeodactylum genome reveals the evolutionary history of diatom genomes.</title>
        <authorList>
            <person name="Bowler C."/>
            <person name="Allen A.E."/>
            <person name="Badger J.H."/>
            <person name="Grimwood J."/>
            <person name="Jabbari K."/>
            <person name="Kuo A."/>
            <person name="Maheswari U."/>
            <person name="Martens C."/>
            <person name="Maumus F."/>
            <person name="Otillar R.P."/>
            <person name="Rayko E."/>
            <person name="Salamov A."/>
            <person name="Vandepoele K."/>
            <person name="Beszteri B."/>
            <person name="Gruber A."/>
            <person name="Heijde M."/>
            <person name="Katinka M."/>
            <person name="Mock T."/>
            <person name="Valentin K."/>
            <person name="Verret F."/>
            <person name="Berges J.A."/>
            <person name="Brownlee C."/>
            <person name="Cadoret J.P."/>
            <person name="Chiovitti A."/>
            <person name="Choi C.J."/>
            <person name="Coesel S."/>
            <person name="De Martino A."/>
            <person name="Detter J.C."/>
            <person name="Durkin C."/>
            <person name="Falciatore A."/>
            <person name="Fournet J."/>
            <person name="Haruta M."/>
            <person name="Huysman M.J."/>
            <person name="Jenkins B.D."/>
            <person name="Jiroutova K."/>
            <person name="Jorgensen R.E."/>
            <person name="Joubert Y."/>
            <person name="Kaplan A."/>
            <person name="Kroger N."/>
            <person name="Kroth P.G."/>
            <person name="La Roche J."/>
            <person name="Lindquist E."/>
            <person name="Lommer M."/>
            <person name="Martin-Jezequel V."/>
            <person name="Lopez P.J."/>
            <person name="Lucas S."/>
            <person name="Mangogna M."/>
            <person name="McGinnis K."/>
            <person name="Medlin L.K."/>
            <person name="Montsant A."/>
            <person name="Oudot-Le Secq M.P."/>
            <person name="Napoli C."/>
            <person name="Obornik M."/>
            <person name="Parker M.S."/>
            <person name="Petit J.L."/>
            <person name="Porcel B.M."/>
            <person name="Poulsen N."/>
            <person name="Robison M."/>
            <person name="Rychlewski L."/>
            <person name="Rynearson T.A."/>
            <person name="Schmutz J."/>
            <person name="Shapiro H."/>
            <person name="Siaut M."/>
            <person name="Stanley M."/>
            <person name="Sussman M.R."/>
            <person name="Taylor A.R."/>
            <person name="Vardi A."/>
            <person name="von Dassow P."/>
            <person name="Vyverman W."/>
            <person name="Willis A."/>
            <person name="Wyrwicz L.S."/>
            <person name="Rokhsar D.S."/>
            <person name="Weissenbach J."/>
            <person name="Armbrust E.V."/>
            <person name="Green B.R."/>
            <person name="Van de Peer Y."/>
            <person name="Grigoriev I.V."/>
        </authorList>
    </citation>
    <scope>NUCLEOTIDE SEQUENCE [LARGE SCALE GENOMIC DNA]</scope>
    <source>
        <strain evidence="3 4">CCAP 1055/1</strain>
    </source>
</reference>
<dbReference type="Gene3D" id="3.30.160.60">
    <property type="entry name" value="Classic Zinc Finger"/>
    <property type="match status" value="1"/>
</dbReference>
<reference evidence="4" key="2">
    <citation type="submission" date="2008-08" db="EMBL/GenBank/DDBJ databases">
        <authorList>
            <consortium name="Diatom Consortium"/>
            <person name="Grigoriev I."/>
            <person name="Grimwood J."/>
            <person name="Kuo A."/>
            <person name="Otillar R.P."/>
            <person name="Salamov A."/>
            <person name="Detter J.C."/>
            <person name="Lindquist E."/>
            <person name="Shapiro H."/>
            <person name="Lucas S."/>
            <person name="Glavina del Rio T."/>
            <person name="Pitluck S."/>
            <person name="Rokhsar D."/>
            <person name="Bowler C."/>
        </authorList>
    </citation>
    <scope>GENOME REANNOTATION</scope>
    <source>
        <strain evidence="4">CCAP 1055/1</strain>
    </source>
</reference>
<dbReference type="GO" id="GO:0008270">
    <property type="term" value="F:zinc ion binding"/>
    <property type="evidence" value="ECO:0007669"/>
    <property type="project" value="UniProtKB-KW"/>
</dbReference>
<evidence type="ECO:0000256" key="1">
    <source>
        <dbReference type="PROSITE-ProRule" id="PRU00042"/>
    </source>
</evidence>
<dbReference type="GO" id="GO:0005737">
    <property type="term" value="C:cytoplasm"/>
    <property type="evidence" value="ECO:0007669"/>
    <property type="project" value="TreeGrafter"/>
</dbReference>
<dbReference type="EMBL" id="CM000605">
    <property type="protein sequence ID" value="EEC51362.1"/>
    <property type="molecule type" value="Genomic_DNA"/>
</dbReference>
<dbReference type="SMART" id="SM00355">
    <property type="entry name" value="ZnF_C2H2"/>
    <property type="match status" value="3"/>
</dbReference>
<organism evidence="3 4">
    <name type="scientific">Phaeodactylum tricornutum (strain CCAP 1055/1)</name>
    <dbReference type="NCBI Taxonomy" id="556484"/>
    <lineage>
        <taxon>Eukaryota</taxon>
        <taxon>Sar</taxon>
        <taxon>Stramenopiles</taxon>
        <taxon>Ochrophyta</taxon>
        <taxon>Bacillariophyta</taxon>
        <taxon>Bacillariophyceae</taxon>
        <taxon>Bacillariophycidae</taxon>
        <taxon>Naviculales</taxon>
        <taxon>Phaeodactylaceae</taxon>
        <taxon>Phaeodactylum</taxon>
    </lineage>
</organism>
<feature type="domain" description="C2H2-type" evidence="2">
    <location>
        <begin position="254"/>
        <end position="282"/>
    </location>
</feature>
<evidence type="ECO:0000313" key="3">
    <source>
        <dbReference type="EMBL" id="EEC51362.1"/>
    </source>
</evidence>
<dbReference type="GO" id="GO:0070042">
    <property type="term" value="F:rRNA (uridine-N3-)-methyltransferase activity"/>
    <property type="evidence" value="ECO:0007669"/>
    <property type="project" value="InterPro"/>
</dbReference>
<dbReference type="PROSITE" id="PS50157">
    <property type="entry name" value="ZINC_FINGER_C2H2_2"/>
    <property type="match status" value="1"/>
</dbReference>
<dbReference type="AlphaFoldDB" id="B7FQN3"/>